<dbReference type="GO" id="GO:0005930">
    <property type="term" value="C:axoneme"/>
    <property type="evidence" value="ECO:0007669"/>
    <property type="project" value="UniProtKB-SubCell"/>
</dbReference>
<name>A0A146KAS9_9EUKA</name>
<evidence type="ECO:0000256" key="1">
    <source>
        <dbReference type="ARBA" id="ARBA00004430"/>
    </source>
</evidence>
<comment type="similarity">
    <text evidence="2">Belongs to the CFAP300 family.</text>
</comment>
<dbReference type="PANTHER" id="PTHR31078">
    <property type="entry name" value="CILIA- AND FLAGELLA-ASSOCIATED PROTEIN 300"/>
    <property type="match status" value="1"/>
</dbReference>
<dbReference type="EMBL" id="GDID01002664">
    <property type="protein sequence ID" value="JAP93942.1"/>
    <property type="molecule type" value="Transcribed_RNA"/>
</dbReference>
<organism evidence="7">
    <name type="scientific">Trepomonas sp. PC1</name>
    <dbReference type="NCBI Taxonomy" id="1076344"/>
    <lineage>
        <taxon>Eukaryota</taxon>
        <taxon>Metamonada</taxon>
        <taxon>Diplomonadida</taxon>
        <taxon>Hexamitidae</taxon>
        <taxon>Hexamitinae</taxon>
        <taxon>Trepomonas</taxon>
    </lineage>
</organism>
<evidence type="ECO:0000313" key="7">
    <source>
        <dbReference type="EMBL" id="JAP93942.1"/>
    </source>
</evidence>
<keyword evidence="6" id="KW-0966">Cell projection</keyword>
<proteinExistence type="inferred from homology"/>
<evidence type="ECO:0000256" key="3">
    <source>
        <dbReference type="ARBA" id="ARBA00022174"/>
    </source>
</evidence>
<gene>
    <name evidence="7" type="ORF">TPC1_13576</name>
</gene>
<sequence>EFTYQESFDLFKQLKPNQEDLLKQFGIYHTLTCKMFSFSQKFEPTNSIRFVSDLFSSKDFQQNFILPDITGKRSIYITQKQQVELTDVSVQSRHTQQLMPAVSERYVQGESFKGMAPERIDYLDIDVNYLIDAALFDNKCEDHKTFSQAWRDELLNIIFSILRVGGQMNQQSNLVADYVDLSLQIYKQIVKPVRLEAEEKLTLQHITAFKVNNISFGDLFPENMDLEKHPGNVCVVVIDQLRRFCYVLYNCVWN</sequence>
<accession>A0A146KAS9</accession>
<dbReference type="Pfam" id="PF14926">
    <property type="entry name" value="CFAP300"/>
    <property type="match status" value="1"/>
</dbReference>
<evidence type="ECO:0000256" key="5">
    <source>
        <dbReference type="ARBA" id="ARBA00023212"/>
    </source>
</evidence>
<feature type="non-terminal residue" evidence="7">
    <location>
        <position position="1"/>
    </location>
</feature>
<evidence type="ECO:0000256" key="2">
    <source>
        <dbReference type="ARBA" id="ARBA00009205"/>
    </source>
</evidence>
<dbReference type="AlphaFoldDB" id="A0A146KAS9"/>
<evidence type="ECO:0000256" key="4">
    <source>
        <dbReference type="ARBA" id="ARBA00022490"/>
    </source>
</evidence>
<comment type="subcellular location">
    <subcellularLocation>
        <location evidence="1">Cytoplasm</location>
        <location evidence="1">Cytoskeleton</location>
        <location evidence="1">Cilium axoneme</location>
    </subcellularLocation>
</comment>
<evidence type="ECO:0000256" key="6">
    <source>
        <dbReference type="ARBA" id="ARBA00023273"/>
    </source>
</evidence>
<dbReference type="PANTHER" id="PTHR31078:SF1">
    <property type="entry name" value="CILIA- AND FLAGELLA-ASSOCIATED PROTEIN 300"/>
    <property type="match status" value="1"/>
</dbReference>
<keyword evidence="5" id="KW-0206">Cytoskeleton</keyword>
<keyword evidence="4" id="KW-0963">Cytoplasm</keyword>
<dbReference type="InterPro" id="IPR029416">
    <property type="entry name" value="CFAP300"/>
</dbReference>
<reference evidence="7" key="1">
    <citation type="submission" date="2015-07" db="EMBL/GenBank/DDBJ databases">
        <title>Adaptation to a free-living lifestyle via gene acquisitions in the diplomonad Trepomonas sp. PC1.</title>
        <authorList>
            <person name="Xu F."/>
            <person name="Jerlstrom-Hultqvist J."/>
            <person name="Kolisko M."/>
            <person name="Simpson A.G.B."/>
            <person name="Roger A.J."/>
            <person name="Svard S.G."/>
            <person name="Andersson J.O."/>
        </authorList>
    </citation>
    <scope>NUCLEOTIDE SEQUENCE</scope>
    <source>
        <strain evidence="7">PC1</strain>
    </source>
</reference>
<protein>
    <recommendedName>
        <fullName evidence="3">Cilia- and flagella-associated protein 300</fullName>
    </recommendedName>
</protein>